<evidence type="ECO:0000313" key="1">
    <source>
        <dbReference type="EMBL" id="OQS06736.1"/>
    </source>
</evidence>
<dbReference type="AlphaFoldDB" id="A0A1W0A8X7"/>
<accession>A0A1W0A8X7</accession>
<keyword evidence="2" id="KW-1185">Reference proteome</keyword>
<sequence length="69" mass="7919">MQAPTSSESIEYLDLMRKQRLRALKQAHATDSRPSLRYPFLKNDPSMEQIANESGSDYDDDAPILYTKI</sequence>
<gene>
    <name evidence="1" type="ORF">THRCLA_20298</name>
</gene>
<reference evidence="1 2" key="1">
    <citation type="journal article" date="2014" name="Genome Biol. Evol.">
        <title>The secreted proteins of Achlya hypogyna and Thraustotheca clavata identify the ancestral oomycete secretome and reveal gene acquisitions by horizontal gene transfer.</title>
        <authorList>
            <person name="Misner I."/>
            <person name="Blouin N."/>
            <person name="Leonard G."/>
            <person name="Richards T.A."/>
            <person name="Lane C.E."/>
        </authorList>
    </citation>
    <scope>NUCLEOTIDE SEQUENCE [LARGE SCALE GENOMIC DNA]</scope>
    <source>
        <strain evidence="1 2">ATCC 34112</strain>
    </source>
</reference>
<comment type="caution">
    <text evidence="1">The sequence shown here is derived from an EMBL/GenBank/DDBJ whole genome shotgun (WGS) entry which is preliminary data.</text>
</comment>
<organism evidence="1 2">
    <name type="scientific">Thraustotheca clavata</name>
    <dbReference type="NCBI Taxonomy" id="74557"/>
    <lineage>
        <taxon>Eukaryota</taxon>
        <taxon>Sar</taxon>
        <taxon>Stramenopiles</taxon>
        <taxon>Oomycota</taxon>
        <taxon>Saprolegniomycetes</taxon>
        <taxon>Saprolegniales</taxon>
        <taxon>Achlyaceae</taxon>
        <taxon>Thraustotheca</taxon>
    </lineage>
</organism>
<protein>
    <submittedName>
        <fullName evidence="1">Uncharacterized protein</fullName>
    </submittedName>
</protein>
<name>A0A1W0A8X7_9STRA</name>
<dbReference type="EMBL" id="JNBS01000310">
    <property type="protein sequence ID" value="OQS06736.1"/>
    <property type="molecule type" value="Genomic_DNA"/>
</dbReference>
<proteinExistence type="predicted"/>
<evidence type="ECO:0000313" key="2">
    <source>
        <dbReference type="Proteomes" id="UP000243217"/>
    </source>
</evidence>
<dbReference type="Proteomes" id="UP000243217">
    <property type="component" value="Unassembled WGS sequence"/>
</dbReference>